<dbReference type="RefSeq" id="WP_119542583.1">
    <property type="nucleotide sequence ID" value="NZ_CM125968.1"/>
</dbReference>
<dbReference type="GO" id="GO:0008834">
    <property type="term" value="F:ditrans,polycis-undecaprenyl-diphosphate synthase [(2E,6E)-farnesyl-diphosphate specific] activity"/>
    <property type="evidence" value="ECO:0007669"/>
    <property type="project" value="TreeGrafter"/>
</dbReference>
<evidence type="ECO:0000256" key="2">
    <source>
        <dbReference type="HAMAP-Rule" id="MF_01139"/>
    </source>
</evidence>
<sequence>MLKKIQAWKKSQDPGTQSLEERKERVKKQAVPEHIAIIMDGNGRWAQKRALPRMMGHHEGMKVVRQITKAASQLGVKALTLYAFSTENWKRPKVEVEFLMKLPEEFLTTFLPELIEENVQVRIMGDKSELPSHTLRAVDKAIDETKDNTGLILNFALNYGSRHEIVKAVQAIAKDVESNNLNPSEINDELFSSYLMSKSLQDPDLLIRTSGELRLSNFMLWQLAYTEFWFTDVLWPDFKENHLIEAIEAFQNRGRRFGGV</sequence>
<evidence type="ECO:0000313" key="5">
    <source>
        <dbReference type="Proteomes" id="UP000664578"/>
    </source>
</evidence>
<feature type="binding site" evidence="2">
    <location>
        <position position="40"/>
    </location>
    <ligand>
        <name>Mg(2+)</name>
        <dbReference type="ChEBI" id="CHEBI:18420"/>
    </ligand>
</feature>
<gene>
    <name evidence="4" type="ORF">JF537_00520</name>
</gene>
<feature type="binding site" evidence="2">
    <location>
        <position position="91"/>
    </location>
    <ligand>
        <name>substrate</name>
    </ligand>
</feature>
<feature type="binding site" evidence="2">
    <location>
        <position position="53"/>
    </location>
    <ligand>
        <name>substrate</name>
    </ligand>
</feature>
<comment type="caution">
    <text evidence="4">The sequence shown here is derived from an EMBL/GenBank/DDBJ whole genome shotgun (WGS) entry which is preliminary data.</text>
</comment>
<dbReference type="GO" id="GO:0016094">
    <property type="term" value="P:polyprenol biosynthetic process"/>
    <property type="evidence" value="ECO:0007669"/>
    <property type="project" value="TreeGrafter"/>
</dbReference>
<comment type="subunit">
    <text evidence="2">Homodimer.</text>
</comment>
<dbReference type="AlphaFoldDB" id="A0A8I1SLP2"/>
<dbReference type="NCBIfam" id="NF011405">
    <property type="entry name" value="PRK14830.1"/>
    <property type="match status" value="1"/>
</dbReference>
<comment type="function">
    <text evidence="2">Catalyzes the condensation of isopentenyl diphosphate (IPP) with allylic pyrophosphates generating different type of terpenoids.</text>
</comment>
<feature type="active site" evidence="2">
    <location>
        <position position="40"/>
    </location>
</feature>
<dbReference type="FunFam" id="3.40.1180.10:FF:000001">
    <property type="entry name" value="(2E,6E)-farnesyl-diphosphate-specific ditrans,polycis-undecaprenyl-diphosphate synthase"/>
    <property type="match status" value="1"/>
</dbReference>
<dbReference type="PANTHER" id="PTHR10291:SF0">
    <property type="entry name" value="DEHYDRODOLICHYL DIPHOSPHATE SYNTHASE 2"/>
    <property type="match status" value="1"/>
</dbReference>
<dbReference type="GO" id="GO:0005829">
    <property type="term" value="C:cytosol"/>
    <property type="evidence" value="ECO:0007669"/>
    <property type="project" value="TreeGrafter"/>
</dbReference>
<dbReference type="CDD" id="cd00475">
    <property type="entry name" value="Cis_IPPS"/>
    <property type="match status" value="1"/>
</dbReference>
<keyword evidence="2" id="KW-0460">Magnesium</keyword>
<dbReference type="Proteomes" id="UP000664578">
    <property type="component" value="Unassembled WGS sequence"/>
</dbReference>
<dbReference type="GeneID" id="93683360"/>
<dbReference type="InterPro" id="IPR036424">
    <property type="entry name" value="UPP_synth-like_sf"/>
</dbReference>
<protein>
    <recommendedName>
        <fullName evidence="2">Isoprenyl transferase</fullName>
        <ecNumber evidence="2">2.5.1.-</ecNumber>
    </recommendedName>
</protein>
<feature type="binding site" evidence="2">
    <location>
        <position position="208"/>
    </location>
    <ligand>
        <name>substrate</name>
    </ligand>
</feature>
<dbReference type="PROSITE" id="PS01066">
    <property type="entry name" value="UPP_SYNTHASE"/>
    <property type="match status" value="1"/>
</dbReference>
<evidence type="ECO:0000313" key="4">
    <source>
        <dbReference type="EMBL" id="MBN8250055.1"/>
    </source>
</evidence>
<feature type="region of interest" description="Disordered" evidence="3">
    <location>
        <begin position="1"/>
        <end position="25"/>
    </location>
</feature>
<dbReference type="GO" id="GO:0000287">
    <property type="term" value="F:magnesium ion binding"/>
    <property type="evidence" value="ECO:0007669"/>
    <property type="project" value="UniProtKB-UniRule"/>
</dbReference>
<dbReference type="EMBL" id="JAEMWV010000001">
    <property type="protein sequence ID" value="MBN8250055.1"/>
    <property type="molecule type" value="Genomic_DNA"/>
</dbReference>
<proteinExistence type="inferred from homology"/>
<dbReference type="NCBIfam" id="TIGR00055">
    <property type="entry name" value="uppS"/>
    <property type="match status" value="1"/>
</dbReference>
<dbReference type="InterPro" id="IPR001441">
    <property type="entry name" value="UPP_synth-like"/>
</dbReference>
<reference evidence="4" key="1">
    <citation type="submission" date="2020-12" db="EMBL/GenBank/DDBJ databases">
        <title>PHA producing bacteria isolated from mangrove.</title>
        <authorList>
            <person name="Zheng W."/>
            <person name="Yu S."/>
            <person name="Huang Y."/>
        </authorList>
    </citation>
    <scope>NUCLEOTIDE SEQUENCE</scope>
    <source>
        <strain evidence="4">GN22-4</strain>
    </source>
</reference>
<dbReference type="Pfam" id="PF01255">
    <property type="entry name" value="Prenyltransf"/>
    <property type="match status" value="1"/>
</dbReference>
<feature type="binding site" evidence="2">
    <location>
        <position position="227"/>
    </location>
    <ligand>
        <name>Mg(2+)</name>
        <dbReference type="ChEBI" id="CHEBI:18420"/>
    </ligand>
</feature>
<feature type="binding site" evidence="2">
    <location>
        <begin position="214"/>
        <end position="216"/>
    </location>
    <ligand>
        <name>substrate</name>
    </ligand>
</feature>
<keyword evidence="2" id="KW-0479">Metal-binding</keyword>
<dbReference type="SUPFAM" id="SSF64005">
    <property type="entry name" value="Undecaprenyl diphosphate synthase"/>
    <property type="match status" value="1"/>
</dbReference>
<feature type="active site" description="Proton acceptor" evidence="2">
    <location>
        <position position="88"/>
    </location>
</feature>
<organism evidence="4 5">
    <name type="scientific">Priestia flexa</name>
    <dbReference type="NCBI Taxonomy" id="86664"/>
    <lineage>
        <taxon>Bacteria</taxon>
        <taxon>Bacillati</taxon>
        <taxon>Bacillota</taxon>
        <taxon>Bacilli</taxon>
        <taxon>Bacillales</taxon>
        <taxon>Bacillaceae</taxon>
        <taxon>Priestia</taxon>
    </lineage>
</organism>
<feature type="binding site" evidence="2">
    <location>
        <begin position="41"/>
        <end position="44"/>
    </location>
    <ligand>
        <name>substrate</name>
    </ligand>
</feature>
<keyword evidence="1 2" id="KW-0808">Transferase</keyword>
<comment type="cofactor">
    <cofactor evidence="2">
        <name>Mg(2+)</name>
        <dbReference type="ChEBI" id="CHEBI:18420"/>
    </cofactor>
    <text evidence="2">Binds 2 magnesium ions per subunit.</text>
</comment>
<dbReference type="GO" id="GO:0030145">
    <property type="term" value="F:manganese ion binding"/>
    <property type="evidence" value="ECO:0007669"/>
    <property type="project" value="TreeGrafter"/>
</dbReference>
<dbReference type="PANTHER" id="PTHR10291">
    <property type="entry name" value="DEHYDRODOLICHYL DIPHOSPHATE SYNTHASE FAMILY MEMBER"/>
    <property type="match status" value="1"/>
</dbReference>
<dbReference type="EC" id="2.5.1.-" evidence="2"/>
<feature type="binding site" evidence="2">
    <location>
        <begin position="85"/>
        <end position="87"/>
    </location>
    <ligand>
        <name>substrate</name>
    </ligand>
</feature>
<feature type="binding site" evidence="2">
    <location>
        <position position="89"/>
    </location>
    <ligand>
        <name>substrate</name>
    </ligand>
</feature>
<dbReference type="InterPro" id="IPR018520">
    <property type="entry name" value="UPP_synth-like_CS"/>
</dbReference>
<dbReference type="Gene3D" id="3.40.1180.10">
    <property type="entry name" value="Decaprenyl diphosphate synthase-like"/>
    <property type="match status" value="1"/>
</dbReference>
<evidence type="ECO:0000256" key="1">
    <source>
        <dbReference type="ARBA" id="ARBA00022679"/>
    </source>
</evidence>
<comment type="similarity">
    <text evidence="2">Belongs to the UPP synthase family.</text>
</comment>
<evidence type="ECO:0000256" key="3">
    <source>
        <dbReference type="SAM" id="MobiDB-lite"/>
    </source>
</evidence>
<dbReference type="HAMAP" id="MF_01139">
    <property type="entry name" value="ISPT"/>
    <property type="match status" value="1"/>
</dbReference>
<accession>A0A8I1SLP2</accession>
<feature type="binding site" evidence="2">
    <location>
        <position position="45"/>
    </location>
    <ligand>
        <name>substrate</name>
    </ligand>
</feature>
<name>A0A8I1SLP2_9BACI</name>
<feature type="binding site" evidence="2">
    <location>
        <position position="57"/>
    </location>
    <ligand>
        <name>substrate</name>
    </ligand>
</feature>